<dbReference type="EMBL" id="LWDF02000342">
    <property type="protein sequence ID" value="KAE8250229.1"/>
    <property type="molecule type" value="Genomic_DNA"/>
</dbReference>
<evidence type="ECO:0000256" key="1">
    <source>
        <dbReference type="SAM" id="Coils"/>
    </source>
</evidence>
<evidence type="ECO:0000313" key="2">
    <source>
        <dbReference type="EMBL" id="KAE8250229.1"/>
    </source>
</evidence>
<accession>A0A8T8SWJ9</accession>
<protein>
    <submittedName>
        <fullName evidence="2">Uncharacterized protein</fullName>
    </submittedName>
</protein>
<reference evidence="2" key="1">
    <citation type="submission" date="2016-04" db="EMBL/GenBank/DDBJ databases">
        <authorList>
            <person name="Nguyen H.D."/>
            <person name="Samba Siva P."/>
            <person name="Cullis J."/>
            <person name="Levesque C.A."/>
            <person name="Hambleton S."/>
        </authorList>
    </citation>
    <scope>NUCLEOTIDE SEQUENCE</scope>
    <source>
        <strain evidence="2">DAOMC 236416</strain>
    </source>
</reference>
<keyword evidence="1" id="KW-0175">Coiled coil</keyword>
<dbReference type="Proteomes" id="UP000077521">
    <property type="component" value="Unassembled WGS sequence"/>
</dbReference>
<organism evidence="2 3">
    <name type="scientific">Tilletia indica</name>
    <dbReference type="NCBI Taxonomy" id="43049"/>
    <lineage>
        <taxon>Eukaryota</taxon>
        <taxon>Fungi</taxon>
        <taxon>Dikarya</taxon>
        <taxon>Basidiomycota</taxon>
        <taxon>Ustilaginomycotina</taxon>
        <taxon>Exobasidiomycetes</taxon>
        <taxon>Tilletiales</taxon>
        <taxon>Tilletiaceae</taxon>
        <taxon>Tilletia</taxon>
    </lineage>
</organism>
<evidence type="ECO:0000313" key="3">
    <source>
        <dbReference type="Proteomes" id="UP000077521"/>
    </source>
</evidence>
<reference evidence="2" key="2">
    <citation type="journal article" date="2019" name="IMA Fungus">
        <title>Genome sequencing and comparison of five Tilletia species to identify candidate genes for the detection of regulated species infecting wheat.</title>
        <authorList>
            <person name="Nguyen H.D.T."/>
            <person name="Sultana T."/>
            <person name="Kesanakurti P."/>
            <person name="Hambleton S."/>
        </authorList>
    </citation>
    <scope>NUCLEOTIDE SEQUENCE</scope>
    <source>
        <strain evidence="2">DAOMC 236416</strain>
    </source>
</reference>
<feature type="coiled-coil region" evidence="1">
    <location>
        <begin position="77"/>
        <end position="104"/>
    </location>
</feature>
<dbReference type="AlphaFoldDB" id="A0A8T8SWJ9"/>
<proteinExistence type="predicted"/>
<gene>
    <name evidence="2" type="ORF">A4X13_0g4883</name>
</gene>
<sequence length="414" mass="45996">MYATSMATGLPTSLSVLKDITSETVQESSKDVATLSQQLGRVRNYPPMSIRLSTPFYPPALSVGSRASPATTVWSAYRPLQDEIVHVREELRELQAALFGLSEEALVTTSAAISTERRASQRVQEAYRRHLEAPGEAFSDDRERAWDTHIAGAPRDASDDAAHLITSNHCKIPCPASLKHYSVRHRLWFMSRQEGVDLVAAAGQYDAVRSDPDQAGIDFDQAEYFRRRQEIAANRTADQTLKTVVSPPLIQVVINRLLSKSYGAAVHDCSCLACGLRFLGDINTSHRCHPAAEEIPVRTLKTEDDGSPNSDNYTDRDMLFLLSDVAERFGLESILTAGSEGNQLRYVDVGTVLETSMIWDALVPYIHQRYPAQLAELETSYLIEPRPFLITDTAAQVPNSVEYDALFWAVTKTF</sequence>
<keyword evidence="3" id="KW-1185">Reference proteome</keyword>
<comment type="caution">
    <text evidence="2">The sequence shown here is derived from an EMBL/GenBank/DDBJ whole genome shotgun (WGS) entry which is preliminary data.</text>
</comment>
<name>A0A8T8SWJ9_9BASI</name>